<feature type="domain" description="UMA" evidence="3">
    <location>
        <begin position="1"/>
        <end position="45"/>
    </location>
</feature>
<feature type="domain" description="UBA" evidence="2">
    <location>
        <begin position="331"/>
        <end position="377"/>
    </location>
</feature>
<proteinExistence type="predicted"/>
<evidence type="ECO:0000259" key="2">
    <source>
        <dbReference type="PROSITE" id="PS50030"/>
    </source>
</evidence>
<dbReference type="Gene3D" id="1.20.120.1920">
    <property type="entry name" value="UBAP1 SOUBA domain"/>
    <property type="match status" value="1"/>
</dbReference>
<feature type="region of interest" description="Disordered" evidence="1">
    <location>
        <begin position="62"/>
        <end position="89"/>
    </location>
</feature>
<dbReference type="EMBL" id="KQ414685">
    <property type="protein sequence ID" value="KOC63832.1"/>
    <property type="molecule type" value="Genomic_DNA"/>
</dbReference>
<feature type="region of interest" description="Disordered" evidence="1">
    <location>
        <begin position="225"/>
        <end position="249"/>
    </location>
</feature>
<protein>
    <submittedName>
        <fullName evidence="4">Ubiquitin-associated protein 1</fullName>
    </submittedName>
</protein>
<dbReference type="STRING" id="597456.A0A0L7QZ40"/>
<evidence type="ECO:0000259" key="3">
    <source>
        <dbReference type="PROSITE" id="PS51497"/>
    </source>
</evidence>
<dbReference type="PANTHER" id="PTHR15960:SF5">
    <property type="entry name" value="LD44032P"/>
    <property type="match status" value="1"/>
</dbReference>
<dbReference type="InterPro" id="IPR009060">
    <property type="entry name" value="UBA-like_sf"/>
</dbReference>
<gene>
    <name evidence="4" type="ORF">WH47_01162</name>
</gene>
<accession>A0A0L7QZ40</accession>
<dbReference type="Proteomes" id="UP000053825">
    <property type="component" value="Unassembled WGS sequence"/>
</dbReference>
<feature type="compositionally biased region" description="Basic and acidic residues" evidence="1">
    <location>
        <begin position="65"/>
        <end position="77"/>
    </location>
</feature>
<dbReference type="OrthoDB" id="2018023at2759"/>
<dbReference type="InterPro" id="IPR038870">
    <property type="entry name" value="UBAP1"/>
</dbReference>
<dbReference type="AlphaFoldDB" id="A0A0L7QZ40"/>
<dbReference type="PROSITE" id="PS50030">
    <property type="entry name" value="UBA"/>
    <property type="match status" value="1"/>
</dbReference>
<dbReference type="InterPro" id="IPR042575">
    <property type="entry name" value="UBAP1_C"/>
</dbReference>
<evidence type="ECO:0000313" key="5">
    <source>
        <dbReference type="Proteomes" id="UP000053825"/>
    </source>
</evidence>
<dbReference type="GO" id="GO:0043162">
    <property type="term" value="P:ubiquitin-dependent protein catabolic process via the multivesicular body sorting pathway"/>
    <property type="evidence" value="ECO:0007669"/>
    <property type="project" value="InterPro"/>
</dbReference>
<name>A0A0L7QZ40_9HYME</name>
<evidence type="ECO:0000256" key="1">
    <source>
        <dbReference type="SAM" id="MobiDB-lite"/>
    </source>
</evidence>
<dbReference type="PANTHER" id="PTHR15960">
    <property type="entry name" value="LD44032P"/>
    <property type="match status" value="1"/>
</dbReference>
<dbReference type="CDD" id="cd14316">
    <property type="entry name" value="UBA2_UBAP1_like"/>
    <property type="match status" value="1"/>
</dbReference>
<reference evidence="4 5" key="1">
    <citation type="submission" date="2015-07" db="EMBL/GenBank/DDBJ databases">
        <title>The genome of Habropoda laboriosa.</title>
        <authorList>
            <person name="Pan H."/>
            <person name="Kapheim K."/>
        </authorList>
    </citation>
    <scope>NUCLEOTIDE SEQUENCE [LARGE SCALE GENOMIC DNA]</scope>
    <source>
        <strain evidence="4">0110345459</strain>
    </source>
</reference>
<sequence>MDGVHVKIAEAYKPPRKVCLPAAYNNKLPDVSKLTYDFSLERSVLEKMTEWRNVREANSKAQYARLDEKRKKEKKEFSPPPPPPLPDTVKPINAPVPETTILTPQPLSPPANDLQDHVKTNGLDFADFDNDTSSPFDNMELKTINDMEELAQVLQPTSQWVPPGKLESILNDLTVNEQSETHMEEKNDNIKSETVDQEEVNKQENVKHRSVSAIVQELQRDLERPVMEDRKSWQNSETSDSNSHEILKQEEPVVTNQVSLMNILLDLTEEDKKLARHLSDMGFAVSKAARAIRELGGQDNKKIVEYLLAVQSLEEMGISGEDAEKALALTEFNQEKAKAYYKNLCTLRDLGFPEEEASAALLKCNIDRDRALDFLIT</sequence>
<evidence type="ECO:0000313" key="4">
    <source>
        <dbReference type="EMBL" id="KOC63832.1"/>
    </source>
</evidence>
<keyword evidence="5" id="KW-1185">Reference proteome</keyword>
<dbReference type="GO" id="GO:0043130">
    <property type="term" value="F:ubiquitin binding"/>
    <property type="evidence" value="ECO:0007669"/>
    <property type="project" value="InterPro"/>
</dbReference>
<dbReference type="GO" id="GO:0000813">
    <property type="term" value="C:ESCRT I complex"/>
    <property type="evidence" value="ECO:0007669"/>
    <property type="project" value="InterPro"/>
</dbReference>
<dbReference type="SUPFAM" id="SSF46934">
    <property type="entry name" value="UBA-like"/>
    <property type="match status" value="1"/>
</dbReference>
<dbReference type="InterPro" id="IPR015940">
    <property type="entry name" value="UBA"/>
</dbReference>
<dbReference type="InterPro" id="IPR023340">
    <property type="entry name" value="UMA"/>
</dbReference>
<organism evidence="4 5">
    <name type="scientific">Habropoda laboriosa</name>
    <dbReference type="NCBI Taxonomy" id="597456"/>
    <lineage>
        <taxon>Eukaryota</taxon>
        <taxon>Metazoa</taxon>
        <taxon>Ecdysozoa</taxon>
        <taxon>Arthropoda</taxon>
        <taxon>Hexapoda</taxon>
        <taxon>Insecta</taxon>
        <taxon>Pterygota</taxon>
        <taxon>Neoptera</taxon>
        <taxon>Endopterygota</taxon>
        <taxon>Hymenoptera</taxon>
        <taxon>Apocrita</taxon>
        <taxon>Aculeata</taxon>
        <taxon>Apoidea</taxon>
        <taxon>Anthophila</taxon>
        <taxon>Apidae</taxon>
        <taxon>Habropoda</taxon>
    </lineage>
</organism>
<dbReference type="PROSITE" id="PS51497">
    <property type="entry name" value="UMA"/>
    <property type="match status" value="1"/>
</dbReference>